<accession>A0A2M7SWS4</accession>
<dbReference type="PROSITE" id="PS50173">
    <property type="entry name" value="UMUC"/>
    <property type="match status" value="1"/>
</dbReference>
<gene>
    <name evidence="3" type="ORF">COY45_01530</name>
</gene>
<comment type="caution">
    <text evidence="3">The sequence shown here is derived from an EMBL/GenBank/DDBJ whole genome shotgun (WGS) entry which is preliminary data.</text>
</comment>
<feature type="domain" description="UmuC" evidence="2">
    <location>
        <begin position="12"/>
        <end position="195"/>
    </location>
</feature>
<dbReference type="GO" id="GO:0009432">
    <property type="term" value="P:SOS response"/>
    <property type="evidence" value="ECO:0007669"/>
    <property type="project" value="TreeGrafter"/>
</dbReference>
<comment type="similarity">
    <text evidence="1">Belongs to the DNA polymerase type-Y family.</text>
</comment>
<dbReference type="InterPro" id="IPR043128">
    <property type="entry name" value="Rev_trsase/Diguanyl_cyclase"/>
</dbReference>
<organism evidence="3 4">
    <name type="scientific">Candidatus Berkelbacteria bacterium CG_4_10_14_0_8_um_filter_42_34</name>
    <dbReference type="NCBI Taxonomy" id="1974502"/>
    <lineage>
        <taxon>Bacteria</taxon>
        <taxon>Candidatus Berkelbacteria</taxon>
    </lineage>
</organism>
<dbReference type="Proteomes" id="UP000231332">
    <property type="component" value="Unassembled WGS sequence"/>
</dbReference>
<proteinExistence type="inferred from homology"/>
<evidence type="ECO:0000313" key="4">
    <source>
        <dbReference type="Proteomes" id="UP000231332"/>
    </source>
</evidence>
<dbReference type="Pfam" id="PF11799">
    <property type="entry name" value="IMS_C"/>
    <property type="match status" value="1"/>
</dbReference>
<dbReference type="GO" id="GO:0003684">
    <property type="term" value="F:damaged DNA binding"/>
    <property type="evidence" value="ECO:0007669"/>
    <property type="project" value="InterPro"/>
</dbReference>
<dbReference type="Gene3D" id="3.40.1170.60">
    <property type="match status" value="1"/>
</dbReference>
<dbReference type="SUPFAM" id="SSF100879">
    <property type="entry name" value="Lesion bypass DNA polymerase (Y-family), little finger domain"/>
    <property type="match status" value="1"/>
</dbReference>
<dbReference type="GO" id="GO:0005829">
    <property type="term" value="C:cytosol"/>
    <property type="evidence" value="ECO:0007669"/>
    <property type="project" value="TreeGrafter"/>
</dbReference>
<dbReference type="Pfam" id="PF00817">
    <property type="entry name" value="IMS"/>
    <property type="match status" value="1"/>
</dbReference>
<dbReference type="PANTHER" id="PTHR11076">
    <property type="entry name" value="DNA REPAIR POLYMERASE UMUC / TRANSFERASE FAMILY MEMBER"/>
    <property type="match status" value="1"/>
</dbReference>
<dbReference type="GO" id="GO:0003887">
    <property type="term" value="F:DNA-directed DNA polymerase activity"/>
    <property type="evidence" value="ECO:0007669"/>
    <property type="project" value="TreeGrafter"/>
</dbReference>
<dbReference type="Gene3D" id="3.30.70.270">
    <property type="match status" value="1"/>
</dbReference>
<dbReference type="GO" id="GO:0006281">
    <property type="term" value="P:DNA repair"/>
    <property type="evidence" value="ECO:0007669"/>
    <property type="project" value="InterPro"/>
</dbReference>
<dbReference type="InterPro" id="IPR001126">
    <property type="entry name" value="UmuC"/>
</dbReference>
<dbReference type="InterPro" id="IPR043502">
    <property type="entry name" value="DNA/RNA_pol_sf"/>
</dbReference>
<evidence type="ECO:0000259" key="2">
    <source>
        <dbReference type="PROSITE" id="PS50173"/>
    </source>
</evidence>
<feature type="non-terminal residue" evidence="3">
    <location>
        <position position="415"/>
    </location>
</feature>
<dbReference type="PANTHER" id="PTHR11076:SF34">
    <property type="entry name" value="PROTEIN UMUC"/>
    <property type="match status" value="1"/>
</dbReference>
<evidence type="ECO:0000313" key="3">
    <source>
        <dbReference type="EMBL" id="PIZ27614.1"/>
    </source>
</evidence>
<reference evidence="4" key="1">
    <citation type="submission" date="2017-09" db="EMBL/GenBank/DDBJ databases">
        <title>Depth-based differentiation of microbial function through sediment-hosted aquifers and enrichment of novel symbionts in the deep terrestrial subsurface.</title>
        <authorList>
            <person name="Probst A.J."/>
            <person name="Ladd B."/>
            <person name="Jarett J.K."/>
            <person name="Geller-Mcgrath D.E."/>
            <person name="Sieber C.M.K."/>
            <person name="Emerson J.B."/>
            <person name="Anantharaman K."/>
            <person name="Thomas B.C."/>
            <person name="Malmstrom R."/>
            <person name="Stieglmeier M."/>
            <person name="Klingl A."/>
            <person name="Woyke T."/>
            <person name="Ryan C.M."/>
            <person name="Banfield J.F."/>
        </authorList>
    </citation>
    <scope>NUCLEOTIDE SEQUENCE [LARGE SCALE GENOMIC DNA]</scope>
</reference>
<dbReference type="GO" id="GO:0042276">
    <property type="term" value="P:error-prone translesion synthesis"/>
    <property type="evidence" value="ECO:0007669"/>
    <property type="project" value="TreeGrafter"/>
</dbReference>
<dbReference type="AlphaFoldDB" id="A0A2M7SWS4"/>
<dbReference type="InterPro" id="IPR036775">
    <property type="entry name" value="DNA_pol_Y-fam_lit_finger_sf"/>
</dbReference>
<protein>
    <recommendedName>
        <fullName evidence="2">UmuC domain-containing protein</fullName>
    </recommendedName>
</protein>
<dbReference type="InterPro" id="IPR050116">
    <property type="entry name" value="DNA_polymerase-Y"/>
</dbReference>
<dbReference type="EMBL" id="PFMY01000077">
    <property type="protein sequence ID" value="PIZ27614.1"/>
    <property type="molecule type" value="Genomic_DNA"/>
</dbReference>
<sequence>MSISKPPKDFQALFLDMNSFFALVEQQVQPTLRGVPLGVAPYTGGSGCIIAASREAKNLGIKTGTLVRDAKRIYRQIKIIEARPALYMIYHKEIKKVIENFTPHFQVLSVDEFIINLISREQNRQAAIKLGQGIKDKIKSDVGDFLTCSVGIGPNRFLAKMAGERRKPDGLTVVQLSQLENFYHQIKLLDICGINHRLEFCLNKFGINSPLDLFHADLPRLRLILNHLGRLWWYRLRGYEVDDYFSATKTVGHSHVLAPEFRNRGGAEAVIRKLIYKTASRLRADGFLAAGVFVAISFYDGPTFKKGKRVSPFSDTRSFINYVFEILKSCRWYDKPSYVSIAAFNLTSAKNIQLCLRQARAPFGAILPEIEKSRKISEAMDKIDDQFGVGFIHPASVFPARDSAPDRIPFGQPRY</sequence>
<evidence type="ECO:0000256" key="1">
    <source>
        <dbReference type="ARBA" id="ARBA00010945"/>
    </source>
</evidence>
<name>A0A2M7SWS4_9BACT</name>
<dbReference type="InterPro" id="IPR017961">
    <property type="entry name" value="DNA_pol_Y-fam_little_finger"/>
</dbReference>
<dbReference type="SUPFAM" id="SSF56672">
    <property type="entry name" value="DNA/RNA polymerases"/>
    <property type="match status" value="1"/>
</dbReference>